<evidence type="ECO:0008006" key="3">
    <source>
        <dbReference type="Google" id="ProtNLM"/>
    </source>
</evidence>
<dbReference type="Gene3D" id="1.10.630.10">
    <property type="entry name" value="Cytochrome P450"/>
    <property type="match status" value="1"/>
</dbReference>
<dbReference type="GO" id="GO:0005506">
    <property type="term" value="F:iron ion binding"/>
    <property type="evidence" value="ECO:0007669"/>
    <property type="project" value="InterPro"/>
</dbReference>
<name>A0AAW1R2U4_9CHLO</name>
<dbReference type="Proteomes" id="UP001438707">
    <property type="component" value="Unassembled WGS sequence"/>
</dbReference>
<dbReference type="AlphaFoldDB" id="A0AAW1R2U4"/>
<comment type="caution">
    <text evidence="1">The sequence shown here is derived from an EMBL/GenBank/DDBJ whole genome shotgun (WGS) entry which is preliminary data.</text>
</comment>
<dbReference type="GO" id="GO:0020037">
    <property type="term" value="F:heme binding"/>
    <property type="evidence" value="ECO:0007669"/>
    <property type="project" value="InterPro"/>
</dbReference>
<protein>
    <recommendedName>
        <fullName evidence="3">Cytochrome P450</fullName>
    </recommendedName>
</protein>
<proteinExistence type="predicted"/>
<evidence type="ECO:0000313" key="1">
    <source>
        <dbReference type="EMBL" id="KAK9827751.1"/>
    </source>
</evidence>
<gene>
    <name evidence="1" type="ORF">WJX74_000416</name>
</gene>
<keyword evidence="2" id="KW-1185">Reference proteome</keyword>
<organism evidence="1 2">
    <name type="scientific">Apatococcus lobatus</name>
    <dbReference type="NCBI Taxonomy" id="904363"/>
    <lineage>
        <taxon>Eukaryota</taxon>
        <taxon>Viridiplantae</taxon>
        <taxon>Chlorophyta</taxon>
        <taxon>core chlorophytes</taxon>
        <taxon>Trebouxiophyceae</taxon>
        <taxon>Chlorellales</taxon>
        <taxon>Chlorellaceae</taxon>
        <taxon>Apatococcus</taxon>
    </lineage>
</organism>
<dbReference type="GO" id="GO:0004497">
    <property type="term" value="F:monooxygenase activity"/>
    <property type="evidence" value="ECO:0007669"/>
    <property type="project" value="InterPro"/>
</dbReference>
<dbReference type="InterPro" id="IPR036396">
    <property type="entry name" value="Cyt_P450_sf"/>
</dbReference>
<dbReference type="SUPFAM" id="SSF48264">
    <property type="entry name" value="Cytochrome P450"/>
    <property type="match status" value="1"/>
</dbReference>
<dbReference type="GO" id="GO:0016705">
    <property type="term" value="F:oxidoreductase activity, acting on paired donors, with incorporation or reduction of molecular oxygen"/>
    <property type="evidence" value="ECO:0007669"/>
    <property type="project" value="InterPro"/>
</dbReference>
<accession>A0AAW1R2U4</accession>
<dbReference type="EMBL" id="JALJOS010000017">
    <property type="protein sequence ID" value="KAK9827751.1"/>
    <property type="molecule type" value="Genomic_DNA"/>
</dbReference>
<evidence type="ECO:0000313" key="2">
    <source>
        <dbReference type="Proteomes" id="UP001438707"/>
    </source>
</evidence>
<reference evidence="1 2" key="1">
    <citation type="journal article" date="2024" name="Nat. Commun.">
        <title>Phylogenomics reveals the evolutionary origins of lichenization in chlorophyte algae.</title>
        <authorList>
            <person name="Puginier C."/>
            <person name="Libourel C."/>
            <person name="Otte J."/>
            <person name="Skaloud P."/>
            <person name="Haon M."/>
            <person name="Grisel S."/>
            <person name="Petersen M."/>
            <person name="Berrin J.G."/>
            <person name="Delaux P.M."/>
            <person name="Dal Grande F."/>
            <person name="Keller J."/>
        </authorList>
    </citation>
    <scope>NUCLEOTIDE SEQUENCE [LARGE SCALE GENOMIC DNA]</scope>
    <source>
        <strain evidence="1 2">SAG 2145</strain>
    </source>
</reference>
<sequence length="90" mass="9620">MWVVSDPDESRAMLSKNVDNPAYIVASDALNKSILATAIGPHYRKLKGAWTPLFLPASLQNYATLMVDAARNLVASLLPHAGAAAMDVVL</sequence>